<evidence type="ECO:0000313" key="2">
    <source>
        <dbReference type="EMBL" id="KAK3584619.1"/>
    </source>
</evidence>
<name>A0AAE0S3Q1_9BIVA</name>
<dbReference type="InterPro" id="IPR025048">
    <property type="entry name" value="DUF3987"/>
</dbReference>
<proteinExistence type="predicted"/>
<feature type="region of interest" description="Disordered" evidence="1">
    <location>
        <begin position="403"/>
        <end position="429"/>
    </location>
</feature>
<comment type="caution">
    <text evidence="2">The sequence shown here is derived from an EMBL/GenBank/DDBJ whole genome shotgun (WGS) entry which is preliminary data.</text>
</comment>
<reference evidence="2" key="3">
    <citation type="submission" date="2023-05" db="EMBL/GenBank/DDBJ databases">
        <authorList>
            <person name="Smith C.H."/>
        </authorList>
    </citation>
    <scope>NUCLEOTIDE SEQUENCE</scope>
    <source>
        <strain evidence="2">CHS0354</strain>
        <tissue evidence="2">Mantle</tissue>
    </source>
</reference>
<evidence type="ECO:0000313" key="3">
    <source>
        <dbReference type="Proteomes" id="UP001195483"/>
    </source>
</evidence>
<reference evidence="2" key="1">
    <citation type="journal article" date="2021" name="Genome Biol. Evol.">
        <title>A High-Quality Reference Genome for a Parasitic Bivalve with Doubly Uniparental Inheritance (Bivalvia: Unionida).</title>
        <authorList>
            <person name="Smith C.H."/>
        </authorList>
    </citation>
    <scope>NUCLEOTIDE SEQUENCE</scope>
    <source>
        <strain evidence="2">CHS0354</strain>
    </source>
</reference>
<protein>
    <recommendedName>
        <fullName evidence="4">DUF3987 domain-containing protein</fullName>
    </recommendedName>
</protein>
<accession>A0AAE0S3Q1</accession>
<feature type="region of interest" description="Disordered" evidence="1">
    <location>
        <begin position="583"/>
        <end position="627"/>
    </location>
</feature>
<reference evidence="2" key="2">
    <citation type="journal article" date="2021" name="Genome Biol. Evol.">
        <title>Developing a high-quality reference genome for a parasitic bivalve with doubly uniparental inheritance (Bivalvia: Unionida).</title>
        <authorList>
            <person name="Smith C.H."/>
        </authorList>
    </citation>
    <scope>NUCLEOTIDE SEQUENCE</scope>
    <source>
        <strain evidence="2">CHS0354</strain>
        <tissue evidence="2">Mantle</tissue>
    </source>
</reference>
<organism evidence="2 3">
    <name type="scientific">Potamilus streckersoni</name>
    <dbReference type="NCBI Taxonomy" id="2493646"/>
    <lineage>
        <taxon>Eukaryota</taxon>
        <taxon>Metazoa</taxon>
        <taxon>Spiralia</taxon>
        <taxon>Lophotrochozoa</taxon>
        <taxon>Mollusca</taxon>
        <taxon>Bivalvia</taxon>
        <taxon>Autobranchia</taxon>
        <taxon>Heteroconchia</taxon>
        <taxon>Palaeoheterodonta</taxon>
        <taxon>Unionida</taxon>
        <taxon>Unionoidea</taxon>
        <taxon>Unionidae</taxon>
        <taxon>Ambleminae</taxon>
        <taxon>Lampsilini</taxon>
        <taxon>Potamilus</taxon>
    </lineage>
</organism>
<feature type="compositionally biased region" description="Low complexity" evidence="1">
    <location>
        <begin position="403"/>
        <end position="423"/>
    </location>
</feature>
<evidence type="ECO:0000256" key="1">
    <source>
        <dbReference type="SAM" id="MobiDB-lite"/>
    </source>
</evidence>
<dbReference type="Pfam" id="PF13148">
    <property type="entry name" value="DUF3987"/>
    <property type="match status" value="2"/>
</dbReference>
<dbReference type="AlphaFoldDB" id="A0AAE0S3Q1"/>
<dbReference type="Proteomes" id="UP001195483">
    <property type="component" value="Unassembled WGS sequence"/>
</dbReference>
<feature type="compositionally biased region" description="Basic and acidic residues" evidence="1">
    <location>
        <begin position="606"/>
        <end position="627"/>
    </location>
</feature>
<dbReference type="EMBL" id="JAEAOA010000372">
    <property type="protein sequence ID" value="KAK3584619.1"/>
    <property type="molecule type" value="Genomic_DNA"/>
</dbReference>
<keyword evidence="3" id="KW-1185">Reference proteome</keyword>
<sequence length="627" mass="70763">MNGFGQASDNNNQQLGWQESYKTAQLMKLPDLGLVCGASIQKLVTNHARAIGCPDEYIILPLLSVTAGLMGSMSKIKVNQVWQEPPILWTMVGATPGTRKTAALKQIMIPLLEIQKEQEKYCHLPNMDPSAARSHKLLSGPMGLADLIQVLKKTGGQIISVCEDLEAYHKLLGISASPTKTQMLSLYDGLPFLGVDDGEIPNVESTCFTHTGMVTPEYIVKLHLNNPSWLCSRYLVACASSPNFSTIWKSIPMSPDTPSIKSVLQTLYNFHQQPTEYTFTEEAWKELTRCHDEEWTSIMSQLENDEKRRSIIEKSLGQIVRVSGVLKALLNACEYTKHLSDQKGTKFQWDFLIDRDMVRRSIEFSKYFVEQKLALMLLTGFSFGPSYVSQGSQLTALRQQQTQQQKQQTVQPQFPQQSPQATQRVSVSESNSTASVEDWSNFVYDNSDVDIDEQQYADFMHMDRQLFAQTYAKRIKRLVESFDDGYGVSATTASQKSITPPVRIPGSNNRHPVWASALFFQKVAELGIGTAEQLKHPTNRKFFWRFKRKRPNELTEKNIQLLHYLKVDMSIYNKIGPRFPIPLPPVSPSTPSTSNADYSGNEDSLDDHTSPERDDQTIKSEPIDEDE</sequence>
<evidence type="ECO:0008006" key="4">
    <source>
        <dbReference type="Google" id="ProtNLM"/>
    </source>
</evidence>
<gene>
    <name evidence="2" type="ORF">CHS0354_005213</name>
</gene>